<evidence type="ECO:0000256" key="6">
    <source>
        <dbReference type="ARBA" id="ARBA00022801"/>
    </source>
</evidence>
<dbReference type="GO" id="GO:0006310">
    <property type="term" value="P:DNA recombination"/>
    <property type="evidence" value="ECO:0007669"/>
    <property type="project" value="UniProtKB-KW"/>
</dbReference>
<dbReference type="SMART" id="SM00559">
    <property type="entry name" value="Ku78"/>
    <property type="match status" value="1"/>
</dbReference>
<comment type="catalytic activity">
    <reaction evidence="13">
        <text>ATP + H2O = ADP + phosphate + H(+)</text>
        <dbReference type="Rhea" id="RHEA:13065"/>
        <dbReference type="ChEBI" id="CHEBI:15377"/>
        <dbReference type="ChEBI" id="CHEBI:15378"/>
        <dbReference type="ChEBI" id="CHEBI:30616"/>
        <dbReference type="ChEBI" id="CHEBI:43474"/>
        <dbReference type="ChEBI" id="CHEBI:456216"/>
        <dbReference type="EC" id="3.6.4.12"/>
    </reaction>
</comment>
<evidence type="ECO:0000256" key="12">
    <source>
        <dbReference type="ARBA" id="ARBA00023242"/>
    </source>
</evidence>
<dbReference type="InterPro" id="IPR027388">
    <property type="entry name" value="Ku70_bridge/pillars_dom_sf"/>
</dbReference>
<dbReference type="InterPro" id="IPR006165">
    <property type="entry name" value="Ku70"/>
</dbReference>
<evidence type="ECO:0000256" key="9">
    <source>
        <dbReference type="ARBA" id="ARBA00023125"/>
    </source>
</evidence>
<dbReference type="Pfam" id="PF02735">
    <property type="entry name" value="Ku"/>
    <property type="match status" value="1"/>
</dbReference>
<gene>
    <name evidence="16" type="ORF">DGYR_LOCUS8780</name>
</gene>
<comment type="caution">
    <text evidence="16">The sequence shown here is derived from an EMBL/GenBank/DDBJ whole genome shotgun (WGS) entry which is preliminary data.</text>
</comment>
<dbReference type="SUPFAM" id="SSF53300">
    <property type="entry name" value="vWA-like"/>
    <property type="match status" value="1"/>
</dbReference>
<dbReference type="Gene3D" id="1.10.1600.10">
    <property type="match status" value="1"/>
</dbReference>
<dbReference type="NCBIfam" id="TIGR00578">
    <property type="entry name" value="ku70"/>
    <property type="match status" value="1"/>
</dbReference>
<evidence type="ECO:0000256" key="14">
    <source>
        <dbReference type="SAM" id="MobiDB-lite"/>
    </source>
</evidence>
<dbReference type="GO" id="GO:0005524">
    <property type="term" value="F:ATP binding"/>
    <property type="evidence" value="ECO:0007669"/>
    <property type="project" value="UniProtKB-KW"/>
</dbReference>
<dbReference type="FunFam" id="3.40.50.410:FF:000080">
    <property type="entry name" value="X-ray repair-complementing defective repair in Chinese hamster cells 6"/>
    <property type="match status" value="1"/>
</dbReference>
<dbReference type="PANTHER" id="PTHR12604">
    <property type="entry name" value="KU AUTOANTIGEN DNA HELICASE"/>
    <property type="match status" value="1"/>
</dbReference>
<dbReference type="FunFam" id="4.10.970.10:FF:000001">
    <property type="entry name" value="X-ray repair cross-complementing protein 6 isoform X1"/>
    <property type="match status" value="1"/>
</dbReference>
<dbReference type="Gene3D" id="4.10.970.10">
    <property type="entry name" value="Ku70, bridge and pillars"/>
    <property type="match status" value="1"/>
</dbReference>
<dbReference type="InterPro" id="IPR006164">
    <property type="entry name" value="DNA_bd_Ku70/Ku80"/>
</dbReference>
<dbReference type="InterPro" id="IPR047087">
    <property type="entry name" value="KU70_core_dom"/>
</dbReference>
<dbReference type="OrthoDB" id="3249161at2759"/>
<comment type="similarity">
    <text evidence="2">Belongs to the ku70 family.</text>
</comment>
<evidence type="ECO:0000256" key="4">
    <source>
        <dbReference type="ARBA" id="ARBA00022741"/>
    </source>
</evidence>
<dbReference type="AlphaFoldDB" id="A0A7I8VZ79"/>
<feature type="compositionally biased region" description="Acidic residues" evidence="14">
    <location>
        <begin position="10"/>
        <end position="19"/>
    </location>
</feature>
<dbReference type="CDD" id="cd01458">
    <property type="entry name" value="vWA_ku"/>
    <property type="match status" value="1"/>
</dbReference>
<dbReference type="InterPro" id="IPR005161">
    <property type="entry name" value="Ku_N"/>
</dbReference>
<keyword evidence="12" id="KW-0539">Nucleus</keyword>
<dbReference type="Gene3D" id="3.40.50.410">
    <property type="entry name" value="von Willebrand factor, type A domain"/>
    <property type="match status" value="1"/>
</dbReference>
<keyword evidence="10" id="KW-0233">DNA recombination</keyword>
<evidence type="ECO:0000256" key="10">
    <source>
        <dbReference type="ARBA" id="ARBA00023172"/>
    </source>
</evidence>
<keyword evidence="17" id="KW-1185">Reference proteome</keyword>
<dbReference type="InterPro" id="IPR036465">
    <property type="entry name" value="vWFA_dom_sf"/>
</dbReference>
<dbReference type="Gene3D" id="1.10.720.30">
    <property type="entry name" value="SAP domain"/>
    <property type="match status" value="1"/>
</dbReference>
<dbReference type="GO" id="GO:0042162">
    <property type="term" value="F:telomeric DNA binding"/>
    <property type="evidence" value="ECO:0007669"/>
    <property type="project" value="InterPro"/>
</dbReference>
<dbReference type="GO" id="GO:0000723">
    <property type="term" value="P:telomere maintenance"/>
    <property type="evidence" value="ECO:0007669"/>
    <property type="project" value="InterPro"/>
</dbReference>
<keyword evidence="4" id="KW-0547">Nucleotide-binding</keyword>
<dbReference type="Pfam" id="PF03730">
    <property type="entry name" value="Ku_C"/>
    <property type="match status" value="1"/>
</dbReference>
<protein>
    <recommendedName>
        <fullName evidence="3">DNA helicase</fullName>
        <ecNumber evidence="3">3.6.4.12</ecNumber>
    </recommendedName>
</protein>
<evidence type="ECO:0000256" key="11">
    <source>
        <dbReference type="ARBA" id="ARBA00023204"/>
    </source>
</evidence>
<dbReference type="PANTHER" id="PTHR12604:SF2">
    <property type="entry name" value="X-RAY REPAIR CROSS-COMPLEMENTING PROTEIN 6"/>
    <property type="match status" value="1"/>
</dbReference>
<dbReference type="FunFam" id="2.40.290.10:FF:000001">
    <property type="entry name" value="X-ray repair cross complementing 6"/>
    <property type="match status" value="1"/>
</dbReference>
<dbReference type="GO" id="GO:0003684">
    <property type="term" value="F:damaged DNA binding"/>
    <property type="evidence" value="ECO:0007669"/>
    <property type="project" value="InterPro"/>
</dbReference>
<keyword evidence="9" id="KW-0238">DNA-binding</keyword>
<dbReference type="Proteomes" id="UP000549394">
    <property type="component" value="Unassembled WGS sequence"/>
</dbReference>
<dbReference type="GO" id="GO:0003678">
    <property type="term" value="F:DNA helicase activity"/>
    <property type="evidence" value="ECO:0007669"/>
    <property type="project" value="UniProtKB-EC"/>
</dbReference>
<dbReference type="EC" id="3.6.4.12" evidence="3"/>
<evidence type="ECO:0000256" key="2">
    <source>
        <dbReference type="ARBA" id="ARBA00005240"/>
    </source>
</evidence>
<dbReference type="Gene3D" id="2.40.290.10">
    <property type="match status" value="1"/>
</dbReference>
<proteinExistence type="inferred from homology"/>
<dbReference type="GO" id="GO:0006303">
    <property type="term" value="P:double-strand break repair via nonhomologous end joining"/>
    <property type="evidence" value="ECO:0007669"/>
    <property type="project" value="InterPro"/>
</dbReference>
<feature type="region of interest" description="Disordered" evidence="14">
    <location>
        <begin position="527"/>
        <end position="551"/>
    </location>
</feature>
<comment type="subcellular location">
    <subcellularLocation>
        <location evidence="1">Nucleus</location>
    </subcellularLocation>
</comment>
<keyword evidence="11" id="KW-0234">DNA repair</keyword>
<dbReference type="Pfam" id="PF03731">
    <property type="entry name" value="Ku_N"/>
    <property type="match status" value="1"/>
</dbReference>
<dbReference type="GO" id="GO:0016787">
    <property type="term" value="F:hydrolase activity"/>
    <property type="evidence" value="ECO:0007669"/>
    <property type="project" value="UniProtKB-KW"/>
</dbReference>
<evidence type="ECO:0000256" key="13">
    <source>
        <dbReference type="ARBA" id="ARBA00047995"/>
    </source>
</evidence>
<evidence type="ECO:0000256" key="1">
    <source>
        <dbReference type="ARBA" id="ARBA00004123"/>
    </source>
</evidence>
<evidence type="ECO:0000259" key="15">
    <source>
        <dbReference type="SMART" id="SM00559"/>
    </source>
</evidence>
<organism evidence="16 17">
    <name type="scientific">Dimorphilus gyrociliatus</name>
    <dbReference type="NCBI Taxonomy" id="2664684"/>
    <lineage>
        <taxon>Eukaryota</taxon>
        <taxon>Metazoa</taxon>
        <taxon>Spiralia</taxon>
        <taxon>Lophotrochozoa</taxon>
        <taxon>Annelida</taxon>
        <taxon>Polychaeta</taxon>
        <taxon>Polychaeta incertae sedis</taxon>
        <taxon>Dinophilidae</taxon>
        <taxon>Dimorphilus</taxon>
    </lineage>
</organism>
<dbReference type="InterPro" id="IPR036361">
    <property type="entry name" value="SAP_dom_sf"/>
</dbReference>
<keyword evidence="7" id="KW-0347">Helicase</keyword>
<evidence type="ECO:0000256" key="8">
    <source>
        <dbReference type="ARBA" id="ARBA00022840"/>
    </source>
</evidence>
<evidence type="ECO:0000256" key="3">
    <source>
        <dbReference type="ARBA" id="ARBA00012551"/>
    </source>
</evidence>
<keyword evidence="6" id="KW-0378">Hydrolase</keyword>
<keyword evidence="5" id="KW-0227">DNA damage</keyword>
<dbReference type="PIRSF" id="PIRSF003033">
    <property type="entry name" value="Ku70"/>
    <property type="match status" value="1"/>
</dbReference>
<feature type="domain" description="Ku" evidence="15">
    <location>
        <begin position="301"/>
        <end position="447"/>
    </location>
</feature>
<name>A0A7I8VZ79_9ANNE</name>
<feature type="region of interest" description="Disordered" evidence="14">
    <location>
        <begin position="1"/>
        <end position="22"/>
    </location>
</feature>
<dbReference type="SUPFAM" id="SSF100939">
    <property type="entry name" value="SPOC domain-like"/>
    <property type="match status" value="1"/>
</dbReference>
<dbReference type="InterPro" id="IPR005160">
    <property type="entry name" value="Ku_C"/>
</dbReference>
<keyword evidence="8" id="KW-0067">ATP-binding</keyword>
<reference evidence="16 17" key="1">
    <citation type="submission" date="2020-08" db="EMBL/GenBank/DDBJ databases">
        <authorList>
            <person name="Hejnol A."/>
        </authorList>
    </citation>
    <scope>NUCLEOTIDE SEQUENCE [LARGE SCALE GENOMIC DNA]</scope>
</reference>
<accession>A0A7I8VZ79</accession>
<sequence length="593" mass="66608">MADFDWGFGGDEDDFDEEGGDFRAQPVQRDGLILLIDCSKAMFTVRDEGSFFSQAINCAVGAARNKIVSNDRDMFGVVFYSTKETKNPNDFKNISVVKNLEQPGADTVSDLEKFIEDEDYEEFKDNYGSSDTYQLSDAFWTCSNLFSNCSTKLGQRRILLFTSDDDPSKGNKHFKNSAAAKAGDMSENKIDIMLIPMITSTTPFDEKKFWKDVLVNLTDDSEEFIANAAQTRRELENVIRSKAHKQRAQTKLSLNLGGDVELSVGVYNLIRTCTKPSAIKLYNKTNEELKTTRKAFLEETGEVLLPQDMKKSLKFADRQICFEPEEINEMKRYGDVGMFLLGFKPMKYLKKDYHVRPAQFIYPDEGGTSGSTNLFSALLRRCLKRNVFALCRFTARKNAFPRFVALVPQEEERDEQGVQQVPSGFHAIFLPFSDDFRKIKAVEDPITANSDQVEAAKQLISSLNIPFQLDMIENPALQTHFANVEAIALDRDMPDKVTDLTKPDVGAMMKRASKALKEFGDLLFPSDYTPGARKRGGPPAKRPKVDPEEMARNGALGKLTVAILKEICAEVNVKPKGTKKADIIDALNKHFGV</sequence>
<dbReference type="InterPro" id="IPR016194">
    <property type="entry name" value="SPOC-like_C_dom_sf"/>
</dbReference>
<dbReference type="GO" id="GO:0003690">
    <property type="term" value="F:double-stranded DNA binding"/>
    <property type="evidence" value="ECO:0007669"/>
    <property type="project" value="TreeGrafter"/>
</dbReference>
<evidence type="ECO:0000256" key="5">
    <source>
        <dbReference type="ARBA" id="ARBA00022763"/>
    </source>
</evidence>
<dbReference type="CDD" id="cd00788">
    <property type="entry name" value="KU70"/>
    <property type="match status" value="1"/>
</dbReference>
<evidence type="ECO:0000313" key="16">
    <source>
        <dbReference type="EMBL" id="CAD5120731.1"/>
    </source>
</evidence>
<dbReference type="SUPFAM" id="SSF68906">
    <property type="entry name" value="SAP domain"/>
    <property type="match status" value="1"/>
</dbReference>
<dbReference type="EMBL" id="CAJFCJ010000013">
    <property type="protein sequence ID" value="CAD5120731.1"/>
    <property type="molecule type" value="Genomic_DNA"/>
</dbReference>
<dbReference type="GO" id="GO:0043564">
    <property type="term" value="C:Ku70:Ku80 complex"/>
    <property type="evidence" value="ECO:0007669"/>
    <property type="project" value="InterPro"/>
</dbReference>
<evidence type="ECO:0000313" key="17">
    <source>
        <dbReference type="Proteomes" id="UP000549394"/>
    </source>
</evidence>
<evidence type="ECO:0000256" key="7">
    <source>
        <dbReference type="ARBA" id="ARBA00022806"/>
    </source>
</evidence>